<dbReference type="KEGG" id="ache:ACHE_70254S"/>
<dbReference type="Proteomes" id="UP000637239">
    <property type="component" value="Chromosome 7"/>
</dbReference>
<evidence type="ECO:0000313" key="3">
    <source>
        <dbReference type="Proteomes" id="UP000637239"/>
    </source>
</evidence>
<dbReference type="RefSeq" id="XP_043139933.1">
    <property type="nucleotide sequence ID" value="XM_043282567.1"/>
</dbReference>
<protein>
    <submittedName>
        <fullName evidence="2">Uncharacterized protein</fullName>
    </submittedName>
</protein>
<organism evidence="2 3">
    <name type="scientific">Aspergillus chevalieri</name>
    <name type="common">Eurotium chevalieri</name>
    <dbReference type="NCBI Taxonomy" id="182096"/>
    <lineage>
        <taxon>Eukaryota</taxon>
        <taxon>Fungi</taxon>
        <taxon>Dikarya</taxon>
        <taxon>Ascomycota</taxon>
        <taxon>Pezizomycotina</taxon>
        <taxon>Eurotiomycetes</taxon>
        <taxon>Eurotiomycetidae</taxon>
        <taxon>Eurotiales</taxon>
        <taxon>Aspergillaceae</taxon>
        <taxon>Aspergillus</taxon>
        <taxon>Aspergillus subgen. Aspergillus</taxon>
    </lineage>
</organism>
<reference evidence="2" key="1">
    <citation type="submission" date="2021-01" db="EMBL/GenBank/DDBJ databases">
        <authorList>
            <consortium name="Aspergillus chevalieri M1 genome sequencing consortium"/>
            <person name="Kazuki M."/>
            <person name="Futagami T."/>
        </authorList>
    </citation>
    <scope>NUCLEOTIDE SEQUENCE</scope>
    <source>
        <strain evidence="2">M1</strain>
    </source>
</reference>
<dbReference type="AlphaFoldDB" id="A0A7R7VVB2"/>
<feature type="region of interest" description="Disordered" evidence="1">
    <location>
        <begin position="1"/>
        <end position="44"/>
    </location>
</feature>
<accession>A0A7R7VVB2</accession>
<name>A0A7R7VVB2_ASPCH</name>
<gene>
    <name evidence="2" type="ORF">ACHE_70254S</name>
</gene>
<dbReference type="GeneID" id="66985769"/>
<proteinExistence type="predicted"/>
<evidence type="ECO:0000313" key="2">
    <source>
        <dbReference type="EMBL" id="BCR91411.1"/>
    </source>
</evidence>
<reference evidence="2" key="2">
    <citation type="submission" date="2021-02" db="EMBL/GenBank/DDBJ databases">
        <title>Aspergillus chevalieri M1 genome sequence.</title>
        <authorList>
            <person name="Kadooka C."/>
            <person name="Mori K."/>
            <person name="Futagami T."/>
        </authorList>
    </citation>
    <scope>NUCLEOTIDE SEQUENCE</scope>
    <source>
        <strain evidence="2">M1</strain>
    </source>
</reference>
<feature type="compositionally biased region" description="Polar residues" evidence="1">
    <location>
        <begin position="1"/>
        <end position="12"/>
    </location>
</feature>
<keyword evidence="3" id="KW-1185">Reference proteome</keyword>
<dbReference type="EMBL" id="AP024422">
    <property type="protein sequence ID" value="BCR91411.1"/>
    <property type="molecule type" value="Genomic_DNA"/>
</dbReference>
<sequence length="107" mass="11762">MPHSVHSASSLEDGSGDPLQGSLTGLSLTDTRETETVASDPVQSIEDLTRDVIPQHLARLQQSRRFTLDETDALYVQGRHFQGKWRVSEEGSSIGRHYCPVGSISQL</sequence>
<evidence type="ECO:0000256" key="1">
    <source>
        <dbReference type="SAM" id="MobiDB-lite"/>
    </source>
</evidence>